<feature type="signal peptide" evidence="2">
    <location>
        <begin position="1"/>
        <end position="24"/>
    </location>
</feature>
<dbReference type="RefSeq" id="WP_014416149.1">
    <property type="nucleotide sequence ID" value="NC_017059.1"/>
</dbReference>
<evidence type="ECO:0000313" key="4">
    <source>
        <dbReference type="Proteomes" id="UP000033220"/>
    </source>
</evidence>
<reference evidence="3 4" key="1">
    <citation type="submission" date="2012-02" db="EMBL/GenBank/DDBJ databases">
        <title>Shotgun genome sequence of Phaeospirillum photometricum DSM 122.</title>
        <authorList>
            <person name="Duquesne K."/>
            <person name="Sturgis J."/>
        </authorList>
    </citation>
    <scope>NUCLEOTIDE SEQUENCE [LARGE SCALE GENOMIC DNA]</scope>
    <source>
        <strain evidence="4">DSM122</strain>
    </source>
</reference>
<proteinExistence type="predicted"/>
<keyword evidence="2" id="KW-0732">Signal</keyword>
<evidence type="ECO:0000256" key="1">
    <source>
        <dbReference type="SAM" id="MobiDB-lite"/>
    </source>
</evidence>
<dbReference type="InterPro" id="IPR021395">
    <property type="entry name" value="DUF3035"/>
</dbReference>
<keyword evidence="4" id="KW-1185">Reference proteome</keyword>
<dbReference type="Pfam" id="PF11233">
    <property type="entry name" value="DUF3035"/>
    <property type="match status" value="1"/>
</dbReference>
<feature type="chain" id="PRO_5003607148" description="Beta-barrel assembly machine subunit BamF" evidence="2">
    <location>
        <begin position="25"/>
        <end position="189"/>
    </location>
</feature>
<dbReference type="AlphaFoldDB" id="H6SPJ5"/>
<dbReference type="Proteomes" id="UP000033220">
    <property type="component" value="Chromosome DSM 122"/>
</dbReference>
<dbReference type="eggNOG" id="ENOG5030N9J">
    <property type="taxonomic scope" value="Bacteria"/>
</dbReference>
<dbReference type="PATRIC" id="fig|1150469.3.peg.3267"/>
<sequence>MSPFTPSRASVAVPLLVVAALALGACGETKKTLGLERQPPDEFKVVTRAPLALPPDFNLRPPQPGAERPQEISPRDVARTALMGQAGAAPLSGTTPGENVLLRQAGTDRAVPGIRDIVNRETSVLAKEERTFTDRLVFWRAPEEDPGKAVDAEAELKRLRENQSLGRPVTEGHTPTIERRERGLLEGLF</sequence>
<evidence type="ECO:0000313" key="3">
    <source>
        <dbReference type="EMBL" id="CCG09520.1"/>
    </source>
</evidence>
<dbReference type="HOGENOM" id="CLU_123750_0_0_5"/>
<dbReference type="KEGG" id="rpm:RSPPHO_02894"/>
<feature type="region of interest" description="Disordered" evidence="1">
    <location>
        <begin position="159"/>
        <end position="183"/>
    </location>
</feature>
<dbReference type="STRING" id="1150469.RSPPHO_02894"/>
<evidence type="ECO:0000256" key="2">
    <source>
        <dbReference type="SAM" id="SignalP"/>
    </source>
</evidence>
<gene>
    <name evidence="3" type="ORF">RSPPHO_02894</name>
</gene>
<evidence type="ECO:0008006" key="5">
    <source>
        <dbReference type="Google" id="ProtNLM"/>
    </source>
</evidence>
<dbReference type="EMBL" id="HE663493">
    <property type="protein sequence ID" value="CCG09520.1"/>
    <property type="molecule type" value="Genomic_DNA"/>
</dbReference>
<dbReference type="OrthoDB" id="8478256at2"/>
<organism evidence="3 4">
    <name type="scientific">Pararhodospirillum photometricum DSM 122</name>
    <dbReference type="NCBI Taxonomy" id="1150469"/>
    <lineage>
        <taxon>Bacteria</taxon>
        <taxon>Pseudomonadati</taxon>
        <taxon>Pseudomonadota</taxon>
        <taxon>Alphaproteobacteria</taxon>
        <taxon>Rhodospirillales</taxon>
        <taxon>Rhodospirillaceae</taxon>
        <taxon>Pararhodospirillum</taxon>
    </lineage>
</organism>
<protein>
    <recommendedName>
        <fullName evidence="5">Beta-barrel assembly machine subunit BamF</fullName>
    </recommendedName>
</protein>
<name>H6SPJ5_PARPM</name>
<accession>H6SPJ5</accession>